<dbReference type="AlphaFoldDB" id="A0A7R9CE58"/>
<dbReference type="EMBL" id="OC317133">
    <property type="protein sequence ID" value="CAD7395037.1"/>
    <property type="molecule type" value="Genomic_DNA"/>
</dbReference>
<sequence length="1118" mass="125974">MANFYGDLASDINSDDDSQISDLDPIQVAKMVEDMDDLDADLFGSSAKKKPGVLPTRIETTSATKKSAFKSSDKSGEKLSKSRVSFDSPNKVAPVGVIDKGNKFNFGEFDTNDPLADLLSDDETPTPKKKSSKRNVVSPTNYDSGDGEISVSKHDISPFQASSERKEKSKVIADLFGLEDNAGINKHAALLSSHEGIVKVSGATDIKSSDWLGLKSPTKSPPSVPIVKKESEVLVSNKTASTKKETKQSAAGIIPKDDDDDLLEGMGFVDSNKTTSTFTQKGKVEQISTKPKSILDELMEKTKVEMPKVKTLDTSSGTSKNTDTKYSSQVPNLISFGGYSPSVSTTREPRRSGQRRNSGAVVDPLGIFTSPTKNTQALTSKEQSLELLATPNIKSQQTNSRRGSQPDWLGLSSSEDKSVPPAVGIALQSSPKHTLKINPEQKMHDLAPLPSKPMQDKVPTQQHSNLPEWLGGSRAVSESVVSKKQEMHPSSFQENSKTATDLVPESSITLLSGAQFDQETAAAFLRQEQQLLMALHLKQREEQLASLHHRQQDMLCKQELQIQELVNQQLLRQKQVEDQLKKQQERINLHIQTLMSQPLFPPVSVLPPDPVLPPAPLLPNASLLSTDSVLPETQEENKSHFYLKNPQADLEARHQEEVLTLENLYKRHIALLESSLERLEHRLRGENSQLEREYQAKIEKLQEEQRQLEEAHKHKLVSLQEERLSELKHLKELHQREVEELRERYTRAAEAEQDTTLQARSLKLLFEQLGHSSQQLTDLQDKVDHQKISQLDVREVALKAKEAELESLRASLERQRASSDQERRKLLEIVADLEMKGGEQRAEVDSKKWELQQESARLEARTQALEKERHRALAHLEQEKRDVQMLKQSLLEEQKQLNRDLREEQLKIGAERSRLQALARLQGGSSALSIDAEQLKVEAEAAIQVAQDASRRSDAEREKLLEHQSQLQLERRKLQELERDITIKKQELDTLTQMAAATKNEGLQALDEARNLEKQHNIRVKEYQQQLMELKERERRLAQEKVTLSQERVSLRRSKEQKYCAFCKTLLEQQVPTSDKCASTSTSYSLKNFIDPEQVIMKLTSEREHEDDENFLSSLISK</sequence>
<feature type="region of interest" description="Disordered" evidence="2">
    <location>
        <begin position="237"/>
        <end position="258"/>
    </location>
</feature>
<evidence type="ECO:0000259" key="3">
    <source>
        <dbReference type="Pfam" id="PF21007"/>
    </source>
</evidence>
<evidence type="ECO:0000256" key="2">
    <source>
        <dbReference type="SAM" id="MobiDB-lite"/>
    </source>
</evidence>
<feature type="region of interest" description="Disordered" evidence="2">
    <location>
        <begin position="1"/>
        <end position="21"/>
    </location>
</feature>
<gene>
    <name evidence="4" type="ORF">TCEB3V08_LOCUS2930</name>
</gene>
<dbReference type="PANTHER" id="PTHR33689:SF1">
    <property type="entry name" value="FAS-BINDING FACTOR 1"/>
    <property type="match status" value="1"/>
</dbReference>
<dbReference type="Pfam" id="PF21007">
    <property type="entry name" value="FBF1"/>
    <property type="match status" value="1"/>
</dbReference>
<feature type="region of interest" description="Disordered" evidence="2">
    <location>
        <begin position="42"/>
        <end position="167"/>
    </location>
</feature>
<name>A0A7R9CE58_TIMCR</name>
<feature type="compositionally biased region" description="Polar residues" evidence="2">
    <location>
        <begin position="134"/>
        <end position="143"/>
    </location>
</feature>
<feature type="compositionally biased region" description="Polar residues" evidence="2">
    <location>
        <begin position="369"/>
        <end position="382"/>
    </location>
</feature>
<feature type="coiled-coil region" evidence="1">
    <location>
        <begin position="669"/>
        <end position="751"/>
    </location>
</feature>
<feature type="coiled-coil region" evidence="1">
    <location>
        <begin position="932"/>
        <end position="1047"/>
    </location>
</feature>
<dbReference type="InterPro" id="IPR033561">
    <property type="entry name" value="FBF1"/>
</dbReference>
<keyword evidence="1" id="KW-0175">Coiled coil</keyword>
<feature type="coiled-coil region" evidence="1">
    <location>
        <begin position="566"/>
        <end position="593"/>
    </location>
</feature>
<proteinExistence type="predicted"/>
<accession>A0A7R9CE58</accession>
<feature type="compositionally biased region" description="Basic and acidic residues" evidence="2">
    <location>
        <begin position="71"/>
        <end position="80"/>
    </location>
</feature>
<dbReference type="GO" id="GO:0097539">
    <property type="term" value="C:ciliary transition fiber"/>
    <property type="evidence" value="ECO:0007669"/>
    <property type="project" value="InterPro"/>
</dbReference>
<evidence type="ECO:0000313" key="4">
    <source>
        <dbReference type="EMBL" id="CAD7395037.1"/>
    </source>
</evidence>
<feature type="domain" description="Fas-binding factor 1 C-terminal" evidence="3">
    <location>
        <begin position="650"/>
        <end position="1086"/>
    </location>
</feature>
<reference evidence="4" key="1">
    <citation type="submission" date="2020-11" db="EMBL/GenBank/DDBJ databases">
        <authorList>
            <person name="Tran Van P."/>
        </authorList>
    </citation>
    <scope>NUCLEOTIDE SEQUENCE</scope>
</reference>
<feature type="region of interest" description="Disordered" evidence="2">
    <location>
        <begin position="306"/>
        <end position="419"/>
    </location>
</feature>
<dbReference type="GO" id="GO:0005814">
    <property type="term" value="C:centriole"/>
    <property type="evidence" value="ECO:0007669"/>
    <property type="project" value="TreeGrafter"/>
</dbReference>
<feature type="compositionally biased region" description="Polar residues" evidence="2">
    <location>
        <begin position="392"/>
        <end position="403"/>
    </location>
</feature>
<evidence type="ECO:0000256" key="1">
    <source>
        <dbReference type="SAM" id="Coils"/>
    </source>
</evidence>
<feature type="compositionally biased region" description="Polar residues" evidence="2">
    <location>
        <begin position="312"/>
        <end position="332"/>
    </location>
</feature>
<feature type="compositionally biased region" description="Low complexity" evidence="2">
    <location>
        <begin position="60"/>
        <end position="70"/>
    </location>
</feature>
<dbReference type="GO" id="GO:0090162">
    <property type="term" value="P:establishment of epithelial cell polarity"/>
    <property type="evidence" value="ECO:0007669"/>
    <property type="project" value="InterPro"/>
</dbReference>
<dbReference type="PANTHER" id="PTHR33689">
    <property type="entry name" value="FAS-BINDING FACTOR 1"/>
    <property type="match status" value="1"/>
</dbReference>
<protein>
    <recommendedName>
        <fullName evidence="3">Fas-binding factor 1 C-terminal domain-containing protein</fullName>
    </recommendedName>
</protein>
<dbReference type="GO" id="GO:0060271">
    <property type="term" value="P:cilium assembly"/>
    <property type="evidence" value="ECO:0007669"/>
    <property type="project" value="InterPro"/>
</dbReference>
<dbReference type="InterPro" id="IPR049390">
    <property type="entry name" value="FBF1_C"/>
</dbReference>
<organism evidence="4">
    <name type="scientific">Timema cristinae</name>
    <name type="common">Walking stick</name>
    <dbReference type="NCBI Taxonomy" id="61476"/>
    <lineage>
        <taxon>Eukaryota</taxon>
        <taxon>Metazoa</taxon>
        <taxon>Ecdysozoa</taxon>
        <taxon>Arthropoda</taxon>
        <taxon>Hexapoda</taxon>
        <taxon>Insecta</taxon>
        <taxon>Pterygota</taxon>
        <taxon>Neoptera</taxon>
        <taxon>Polyneoptera</taxon>
        <taxon>Phasmatodea</taxon>
        <taxon>Timematodea</taxon>
        <taxon>Timematoidea</taxon>
        <taxon>Timematidae</taxon>
        <taxon>Timema</taxon>
    </lineage>
</organism>
<feature type="coiled-coil region" evidence="1">
    <location>
        <begin position="795"/>
        <end position="907"/>
    </location>
</feature>
<dbReference type="GO" id="GO:0036064">
    <property type="term" value="C:ciliary basal body"/>
    <property type="evidence" value="ECO:0007669"/>
    <property type="project" value="TreeGrafter"/>
</dbReference>